<gene>
    <name evidence="1" type="ORF">SAMN03084138_01226</name>
</gene>
<accession>A0A1I5MAW1</accession>
<dbReference type="GeneID" id="35872146"/>
<evidence type="ECO:0000313" key="1">
    <source>
        <dbReference type="EMBL" id="SFP06151.1"/>
    </source>
</evidence>
<sequence>MLNALNCGHLTIVENYIRAKDKNEPALMSTAFAEDATLEMILKTENMSFPAITDGLDAITDILVRHFNDAYENVHTFCLADKSDSTESELSCKWMVCMTERKSGGVRMGTGNYRWTFDRETDSRAVKLVITIEQIAMLSSDVSEEIVSWAQGLPYPWCYSDTIRQTMPDIEQLSALRRSIA</sequence>
<dbReference type="OrthoDB" id="8388066at2"/>
<proteinExistence type="predicted"/>
<dbReference type="SUPFAM" id="SSF54427">
    <property type="entry name" value="NTF2-like"/>
    <property type="match status" value="1"/>
</dbReference>
<dbReference type="InterPro" id="IPR032710">
    <property type="entry name" value="NTF2-like_dom_sf"/>
</dbReference>
<protein>
    <submittedName>
        <fullName evidence="1">Uncharacterized protein</fullName>
    </submittedName>
</protein>
<dbReference type="EMBL" id="FOWR01000007">
    <property type="protein sequence ID" value="SFP06151.1"/>
    <property type="molecule type" value="Genomic_DNA"/>
</dbReference>
<dbReference type="Gene3D" id="3.10.450.50">
    <property type="match status" value="1"/>
</dbReference>
<dbReference type="RefSeq" id="WP_074925849.1">
    <property type="nucleotide sequence ID" value="NZ_FOWR01000007.1"/>
</dbReference>
<dbReference type="AlphaFoldDB" id="A0A1I5MAW1"/>
<evidence type="ECO:0000313" key="2">
    <source>
        <dbReference type="Proteomes" id="UP000182692"/>
    </source>
</evidence>
<reference evidence="1 2" key="1">
    <citation type="submission" date="2016-10" db="EMBL/GenBank/DDBJ databases">
        <authorList>
            <person name="de Groot N.N."/>
        </authorList>
    </citation>
    <scope>NUCLEOTIDE SEQUENCE [LARGE SCALE GENOMIC DNA]</scope>
    <source>
        <strain evidence="1 2">DSM 15893</strain>
    </source>
</reference>
<dbReference type="Proteomes" id="UP000182692">
    <property type="component" value="Unassembled WGS sequence"/>
</dbReference>
<organism evidence="1 2">
    <name type="scientific">Enterovibrio norvegicus DSM 15893</name>
    <dbReference type="NCBI Taxonomy" id="1121869"/>
    <lineage>
        <taxon>Bacteria</taxon>
        <taxon>Pseudomonadati</taxon>
        <taxon>Pseudomonadota</taxon>
        <taxon>Gammaproteobacteria</taxon>
        <taxon>Vibrionales</taxon>
        <taxon>Vibrionaceae</taxon>
        <taxon>Enterovibrio</taxon>
    </lineage>
</organism>
<name>A0A1I5MAW1_9GAMM</name>